<feature type="region of interest" description="Disordered" evidence="2">
    <location>
        <begin position="101"/>
        <end position="129"/>
    </location>
</feature>
<keyword evidence="5" id="KW-1185">Reference proteome</keyword>
<accession>A0ABQ8U626</accession>
<sequence>MEARMRLGGSQIFKTFTNSLGILNVHAVRRPNRWAQLNAGSKRVGGWVGSESLLFVGIVGIEGPLSAANCQTQIIGFYLMWRPSPKSLVPSPGVYYPARGERGPAGKGFRGASPKGEPRVKPFQGPLEPRAAGTLARDELAEESSIPPWVVCIPLKFGPPSKMEPSSDSEPDDAQPPTDEQLAAEIDRLFHLGVPQNTLAGLQRWHSIWTDRTKLPVINAEMSRFRFLQLLKTFVAHVHTIEGHQFTPGSLKSGISALLRVFNDAHKTNLKLSDPDALETKRIVLGKLRDLINNGHRDGHGAPLVEPPLEAAVAATLNPDSNEDLVAWTLWLLLSKAGLRLKEAQDITLDDLDFQADGALLVRPPGVTKNHQPSVEVDRSPDLIRHLAAPQDVTWFRRLIAARPKKPTTPTKLFLALNRANPQTPFKAQPMGEKLLRKIFHGVFSRVEGGQLITPHSGRRTLQTRAARAGATVAQRLALTGHKSIASLARYETPTTGDMHAVAVKLAAASPAPTPPPPIVPGVSLPSFSKIRLFRLITKGRIHVKVVRDLNEEAKNHSG</sequence>
<evidence type="ECO:0000259" key="3">
    <source>
        <dbReference type="PROSITE" id="PS51898"/>
    </source>
</evidence>
<evidence type="ECO:0000313" key="5">
    <source>
        <dbReference type="Proteomes" id="UP001141327"/>
    </source>
</evidence>
<dbReference type="InterPro" id="IPR013762">
    <property type="entry name" value="Integrase-like_cat_sf"/>
</dbReference>
<dbReference type="Proteomes" id="UP001141327">
    <property type="component" value="Unassembled WGS sequence"/>
</dbReference>
<evidence type="ECO:0000256" key="2">
    <source>
        <dbReference type="SAM" id="MobiDB-lite"/>
    </source>
</evidence>
<dbReference type="SUPFAM" id="SSF56349">
    <property type="entry name" value="DNA breaking-rejoining enzymes"/>
    <property type="match status" value="1"/>
</dbReference>
<gene>
    <name evidence="4" type="ORF">PAPYR_13020</name>
</gene>
<dbReference type="CDD" id="cd00397">
    <property type="entry name" value="DNA_BRE_C"/>
    <property type="match status" value="1"/>
</dbReference>
<dbReference type="PROSITE" id="PS51898">
    <property type="entry name" value="TYR_RECOMBINASE"/>
    <property type="match status" value="1"/>
</dbReference>
<keyword evidence="1" id="KW-0233">DNA recombination</keyword>
<feature type="domain" description="Tyr recombinase" evidence="3">
    <location>
        <begin position="303"/>
        <end position="504"/>
    </location>
</feature>
<comment type="caution">
    <text evidence="4">The sequence shown here is derived from an EMBL/GenBank/DDBJ whole genome shotgun (WGS) entry which is preliminary data.</text>
</comment>
<dbReference type="Gene3D" id="1.10.443.10">
    <property type="entry name" value="Intergrase catalytic core"/>
    <property type="match status" value="1"/>
</dbReference>
<organism evidence="4 5">
    <name type="scientific">Paratrimastix pyriformis</name>
    <dbReference type="NCBI Taxonomy" id="342808"/>
    <lineage>
        <taxon>Eukaryota</taxon>
        <taxon>Metamonada</taxon>
        <taxon>Preaxostyla</taxon>
        <taxon>Paratrimastigidae</taxon>
        <taxon>Paratrimastix</taxon>
    </lineage>
</organism>
<dbReference type="EMBL" id="JAPMOS010000403">
    <property type="protein sequence ID" value="KAJ4452735.1"/>
    <property type="molecule type" value="Genomic_DNA"/>
</dbReference>
<name>A0ABQ8U626_9EUKA</name>
<dbReference type="Pfam" id="PF00589">
    <property type="entry name" value="Phage_integrase"/>
    <property type="match status" value="1"/>
</dbReference>
<dbReference type="InterPro" id="IPR011010">
    <property type="entry name" value="DNA_brk_join_enz"/>
</dbReference>
<evidence type="ECO:0000313" key="4">
    <source>
        <dbReference type="EMBL" id="KAJ4452735.1"/>
    </source>
</evidence>
<protein>
    <recommendedName>
        <fullName evidence="3">Tyr recombinase domain-containing protein</fullName>
    </recommendedName>
</protein>
<dbReference type="InterPro" id="IPR002104">
    <property type="entry name" value="Integrase_catalytic"/>
</dbReference>
<evidence type="ECO:0000256" key="1">
    <source>
        <dbReference type="ARBA" id="ARBA00023172"/>
    </source>
</evidence>
<proteinExistence type="predicted"/>
<reference evidence="4" key="1">
    <citation type="journal article" date="2022" name="bioRxiv">
        <title>Genomics of Preaxostyla Flagellates Illuminates Evolutionary Transitions and the Path Towards Mitochondrial Loss.</title>
        <authorList>
            <person name="Novak L.V.F."/>
            <person name="Treitli S.C."/>
            <person name="Pyrih J."/>
            <person name="Halakuc P."/>
            <person name="Pipaliya S.V."/>
            <person name="Vacek V."/>
            <person name="Brzon O."/>
            <person name="Soukal P."/>
            <person name="Eme L."/>
            <person name="Dacks J.B."/>
            <person name="Karnkowska A."/>
            <person name="Elias M."/>
            <person name="Hampl V."/>
        </authorList>
    </citation>
    <scope>NUCLEOTIDE SEQUENCE</scope>
    <source>
        <strain evidence="4">RCP-MX</strain>
    </source>
</reference>